<evidence type="ECO:0000256" key="1">
    <source>
        <dbReference type="SAM" id="MobiDB-lite"/>
    </source>
</evidence>
<dbReference type="AlphaFoldDB" id="A0AAD7GEF0"/>
<proteinExistence type="predicted"/>
<dbReference type="CDD" id="cd00067">
    <property type="entry name" value="GAL4"/>
    <property type="match status" value="1"/>
</dbReference>
<organism evidence="3 4">
    <name type="scientific">Mycena rosella</name>
    <name type="common">Pink bonnet</name>
    <name type="synonym">Agaricus rosellus</name>
    <dbReference type="NCBI Taxonomy" id="1033263"/>
    <lineage>
        <taxon>Eukaryota</taxon>
        <taxon>Fungi</taxon>
        <taxon>Dikarya</taxon>
        <taxon>Basidiomycota</taxon>
        <taxon>Agaricomycotina</taxon>
        <taxon>Agaricomycetes</taxon>
        <taxon>Agaricomycetidae</taxon>
        <taxon>Agaricales</taxon>
        <taxon>Marasmiineae</taxon>
        <taxon>Mycenaceae</taxon>
        <taxon>Mycena</taxon>
    </lineage>
</organism>
<dbReference type="GO" id="GO:0000981">
    <property type="term" value="F:DNA-binding transcription factor activity, RNA polymerase II-specific"/>
    <property type="evidence" value="ECO:0007669"/>
    <property type="project" value="InterPro"/>
</dbReference>
<evidence type="ECO:0000313" key="3">
    <source>
        <dbReference type="EMBL" id="KAJ7681446.1"/>
    </source>
</evidence>
<dbReference type="PROSITE" id="PS50048">
    <property type="entry name" value="ZN2_CY6_FUNGAL_2"/>
    <property type="match status" value="1"/>
</dbReference>
<name>A0AAD7GEF0_MYCRO</name>
<feature type="domain" description="Zn(2)-C6 fungal-type" evidence="2">
    <location>
        <begin position="14"/>
        <end position="46"/>
    </location>
</feature>
<dbReference type="Gene3D" id="4.10.240.10">
    <property type="entry name" value="Zn(2)-C6 fungal-type DNA-binding domain"/>
    <property type="match status" value="1"/>
</dbReference>
<feature type="compositionally biased region" description="Polar residues" evidence="1">
    <location>
        <begin position="74"/>
        <end position="83"/>
    </location>
</feature>
<evidence type="ECO:0000313" key="4">
    <source>
        <dbReference type="Proteomes" id="UP001221757"/>
    </source>
</evidence>
<dbReference type="GO" id="GO:0008270">
    <property type="term" value="F:zinc ion binding"/>
    <property type="evidence" value="ECO:0007669"/>
    <property type="project" value="InterPro"/>
</dbReference>
<protein>
    <recommendedName>
        <fullName evidence="2">Zn(2)-C6 fungal-type domain-containing protein</fullName>
    </recommendedName>
</protein>
<dbReference type="PROSITE" id="PS00463">
    <property type="entry name" value="ZN2_CY6_FUNGAL_1"/>
    <property type="match status" value="1"/>
</dbReference>
<dbReference type="EMBL" id="JARKIE010000118">
    <property type="protein sequence ID" value="KAJ7681446.1"/>
    <property type="molecule type" value="Genomic_DNA"/>
</dbReference>
<dbReference type="InterPro" id="IPR001138">
    <property type="entry name" value="Zn2Cys6_DnaBD"/>
</dbReference>
<gene>
    <name evidence="3" type="ORF">B0H17DRAFT_1182032</name>
</gene>
<dbReference type="Proteomes" id="UP001221757">
    <property type="component" value="Unassembled WGS sequence"/>
</dbReference>
<dbReference type="InterPro" id="IPR036864">
    <property type="entry name" value="Zn2-C6_fun-type_DNA-bd_sf"/>
</dbReference>
<evidence type="ECO:0000259" key="2">
    <source>
        <dbReference type="PROSITE" id="PS50048"/>
    </source>
</evidence>
<feature type="region of interest" description="Disordered" evidence="1">
    <location>
        <begin position="48"/>
        <end position="83"/>
    </location>
</feature>
<dbReference type="SUPFAM" id="SSF57701">
    <property type="entry name" value="Zn2/Cys6 DNA-binding domain"/>
    <property type="match status" value="1"/>
</dbReference>
<accession>A0AAD7GEF0</accession>
<keyword evidence="4" id="KW-1185">Reference proteome</keyword>
<sequence length="530" mass="58801">MPTPREKRRPKPPACDFCKSRRVLCHPQPNGAPCPRCAEKNIVCTTTPVARGRPRKNPITEPESPPQQGLVPPASSSSSMTVQPMQVIRSPDLTPELVAHFFQCFDHLVQVINPLIGATSISMAMRIVSFQLHLLPPQSKVLALCIMALSSLVSYHEAMLGDGPRPTRYTMKRSLRPGQIAALRAAWECGIIIEVSTENAASCFLLDLLAQADVCGTSRPWASAYISHTRALTPMWRTSSATPAYASNWAGFLMIEALVATRGRKAVLITRDDQLILCGEQPTAEALLASLEAGAAKPGTAPVFQAMRPYMFHVTCSHVNYGRRSPEQSDYARLSPVSEGAVMQFLASLSIFHTILSFLLERGDAALVTFAPGYQTPFFDDEDGLVRRCMSGLILGFVGLALPLHRELEYRMLNGPASHGTHKEERMDLLRAQAREMTALGVRLLARSSRYLPPIHYFPLQWNMMRDYALFALDDAEMAGVLPAERLRDLETWVLSDSPFANFRLDEYLDNARASVLFDPDRFLAEMFLL</sequence>
<comment type="caution">
    <text evidence="3">The sequence shown here is derived from an EMBL/GenBank/DDBJ whole genome shotgun (WGS) entry which is preliminary data.</text>
</comment>
<reference evidence="3" key="1">
    <citation type="submission" date="2023-03" db="EMBL/GenBank/DDBJ databases">
        <title>Massive genome expansion in bonnet fungi (Mycena s.s.) driven by repeated elements and novel gene families across ecological guilds.</title>
        <authorList>
            <consortium name="Lawrence Berkeley National Laboratory"/>
            <person name="Harder C.B."/>
            <person name="Miyauchi S."/>
            <person name="Viragh M."/>
            <person name="Kuo A."/>
            <person name="Thoen E."/>
            <person name="Andreopoulos B."/>
            <person name="Lu D."/>
            <person name="Skrede I."/>
            <person name="Drula E."/>
            <person name="Henrissat B."/>
            <person name="Morin E."/>
            <person name="Kohler A."/>
            <person name="Barry K."/>
            <person name="LaButti K."/>
            <person name="Morin E."/>
            <person name="Salamov A."/>
            <person name="Lipzen A."/>
            <person name="Mereny Z."/>
            <person name="Hegedus B."/>
            <person name="Baldrian P."/>
            <person name="Stursova M."/>
            <person name="Weitz H."/>
            <person name="Taylor A."/>
            <person name="Grigoriev I.V."/>
            <person name="Nagy L.G."/>
            <person name="Martin F."/>
            <person name="Kauserud H."/>
        </authorList>
    </citation>
    <scope>NUCLEOTIDE SEQUENCE</scope>
    <source>
        <strain evidence="3">CBHHK067</strain>
    </source>
</reference>